<dbReference type="Proteomes" id="UP000189941">
    <property type="component" value="Unassembled WGS sequence"/>
</dbReference>
<dbReference type="RefSeq" id="WP_078755420.1">
    <property type="nucleotide sequence ID" value="NZ_FUWO01000004.1"/>
</dbReference>
<feature type="transmembrane region" description="Helical" evidence="1">
    <location>
        <begin position="12"/>
        <end position="41"/>
    </location>
</feature>
<protein>
    <submittedName>
        <fullName evidence="2">Uncharacterized protein</fullName>
    </submittedName>
</protein>
<sequence length="81" mass="9110">MHQSQKKIVTFIFAMIIGLILVLNVPMAYFIGLILSFIILFGQNHHDVMNIGKTHSMGKPVDYFPIILVGYLIAGIVSFFI</sequence>
<reference evidence="3" key="1">
    <citation type="submission" date="2017-02" db="EMBL/GenBank/DDBJ databases">
        <authorList>
            <person name="Varghese N."/>
            <person name="Submissions S."/>
        </authorList>
    </citation>
    <scope>NUCLEOTIDE SEQUENCE [LARGE SCALE GENOMIC DNA]</scope>
    <source>
        <strain evidence="3">DSM 15739</strain>
    </source>
</reference>
<feature type="transmembrane region" description="Helical" evidence="1">
    <location>
        <begin position="61"/>
        <end position="80"/>
    </location>
</feature>
<evidence type="ECO:0000256" key="1">
    <source>
        <dbReference type="SAM" id="Phobius"/>
    </source>
</evidence>
<keyword evidence="1" id="KW-0472">Membrane</keyword>
<dbReference type="EMBL" id="FUWO01000004">
    <property type="protein sequence ID" value="SJZ38575.1"/>
    <property type="molecule type" value="Genomic_DNA"/>
</dbReference>
<keyword evidence="1" id="KW-1133">Transmembrane helix</keyword>
<dbReference type="OrthoDB" id="9900016at2"/>
<proteinExistence type="predicted"/>
<keyword evidence="3" id="KW-1185">Reference proteome</keyword>
<evidence type="ECO:0000313" key="3">
    <source>
        <dbReference type="Proteomes" id="UP000189941"/>
    </source>
</evidence>
<gene>
    <name evidence="2" type="ORF">SAMN02746011_00596</name>
</gene>
<organism evidence="2 3">
    <name type="scientific">Globicatella sulfidifaciens DSM 15739</name>
    <dbReference type="NCBI Taxonomy" id="1121925"/>
    <lineage>
        <taxon>Bacteria</taxon>
        <taxon>Bacillati</taxon>
        <taxon>Bacillota</taxon>
        <taxon>Bacilli</taxon>
        <taxon>Lactobacillales</taxon>
        <taxon>Aerococcaceae</taxon>
        <taxon>Globicatella</taxon>
    </lineage>
</organism>
<keyword evidence="1" id="KW-0812">Transmembrane</keyword>
<name>A0A1T4K8C6_9LACT</name>
<accession>A0A1T4K8C6</accession>
<dbReference type="STRING" id="1121925.SAMN02746011_00596"/>
<dbReference type="AlphaFoldDB" id="A0A1T4K8C6"/>
<evidence type="ECO:0000313" key="2">
    <source>
        <dbReference type="EMBL" id="SJZ38575.1"/>
    </source>
</evidence>